<keyword evidence="4" id="KW-1185">Reference proteome</keyword>
<dbReference type="GO" id="GO:0016757">
    <property type="term" value="F:glycosyltransferase activity"/>
    <property type="evidence" value="ECO:0007669"/>
    <property type="project" value="InterPro"/>
</dbReference>
<protein>
    <submittedName>
        <fullName evidence="3">Glycosyltransferase family 4 protein</fullName>
    </submittedName>
</protein>
<dbReference type="Proteomes" id="UP000625316">
    <property type="component" value="Unassembled WGS sequence"/>
</dbReference>
<name>A0A928VJ48_9CYAN</name>
<comment type="caution">
    <text evidence="3">The sequence shown here is derived from an EMBL/GenBank/DDBJ whole genome shotgun (WGS) entry which is preliminary data.</text>
</comment>
<dbReference type="PANTHER" id="PTHR12526">
    <property type="entry name" value="GLYCOSYLTRANSFERASE"/>
    <property type="match status" value="1"/>
</dbReference>
<dbReference type="InterPro" id="IPR001296">
    <property type="entry name" value="Glyco_trans_1"/>
</dbReference>
<dbReference type="AlphaFoldDB" id="A0A928VJ48"/>
<gene>
    <name evidence="3" type="ORF">IQ266_02885</name>
</gene>
<evidence type="ECO:0000313" key="4">
    <source>
        <dbReference type="Proteomes" id="UP000625316"/>
    </source>
</evidence>
<dbReference type="PANTHER" id="PTHR12526:SF630">
    <property type="entry name" value="GLYCOSYLTRANSFERASE"/>
    <property type="match status" value="1"/>
</dbReference>
<dbReference type="Gene3D" id="3.40.50.2000">
    <property type="entry name" value="Glycogen Phosphorylase B"/>
    <property type="match status" value="2"/>
</dbReference>
<dbReference type="Pfam" id="PF00534">
    <property type="entry name" value="Glycos_transf_1"/>
    <property type="match status" value="1"/>
</dbReference>
<sequence>MRATLIIHALTSGGAERVLSIMANQWAAKGWSLTFLTFDDGTVPPFYELDQRVRHIPLDMERDSPNLFAAISNNFKRVQTLRSAIIDSRPDVVISFLDTTNVTTLLATRNLPFPIIVDEQNHPAMCRANRSWELLRQWMYPKADRVVAITERALNYFSPAVQARGCVIPNPAMAVNLAEKPAEKLLTGPSLIAVGRLNPQKGFDLLLDAFAPLRDRHPDWNLTVLGEGELRAELEAQRDQLGLNDRVHFIGAVKNPNDFLQQADIFVMSSRFEGFPNALCEAMASGLPVISADCLSGPREIIRDRVDGLLVPPENVTALTAAMEQLMTDETARQKLAARAPEVTERFGIETVMQMWESLITTVLDERQQTIALSHSG</sequence>
<organism evidence="3 4">
    <name type="scientific">Romeriopsis navalis LEGE 11480</name>
    <dbReference type="NCBI Taxonomy" id="2777977"/>
    <lineage>
        <taxon>Bacteria</taxon>
        <taxon>Bacillati</taxon>
        <taxon>Cyanobacteriota</taxon>
        <taxon>Cyanophyceae</taxon>
        <taxon>Leptolyngbyales</taxon>
        <taxon>Leptolyngbyaceae</taxon>
        <taxon>Romeriopsis</taxon>
        <taxon>Romeriopsis navalis</taxon>
    </lineage>
</organism>
<dbReference type="SUPFAM" id="SSF53756">
    <property type="entry name" value="UDP-Glycosyltransferase/glycogen phosphorylase"/>
    <property type="match status" value="1"/>
</dbReference>
<feature type="domain" description="Glycosyltransferase subfamily 4-like N-terminal" evidence="2">
    <location>
        <begin position="13"/>
        <end position="170"/>
    </location>
</feature>
<dbReference type="CDD" id="cd03820">
    <property type="entry name" value="GT4_AmsD-like"/>
    <property type="match status" value="1"/>
</dbReference>
<reference evidence="3" key="1">
    <citation type="submission" date="2020-10" db="EMBL/GenBank/DDBJ databases">
        <authorList>
            <person name="Castelo-Branco R."/>
            <person name="Eusebio N."/>
            <person name="Adriana R."/>
            <person name="Vieira A."/>
            <person name="Brugerolle De Fraissinette N."/>
            <person name="Rezende De Castro R."/>
            <person name="Schneider M.P."/>
            <person name="Vasconcelos V."/>
            <person name="Leao P.N."/>
        </authorList>
    </citation>
    <scope>NUCLEOTIDE SEQUENCE</scope>
    <source>
        <strain evidence="3">LEGE 11480</strain>
    </source>
</reference>
<evidence type="ECO:0000259" key="2">
    <source>
        <dbReference type="Pfam" id="PF13579"/>
    </source>
</evidence>
<dbReference type="RefSeq" id="WP_264323526.1">
    <property type="nucleotide sequence ID" value="NZ_JADEXQ010000006.1"/>
</dbReference>
<dbReference type="EMBL" id="JADEXQ010000006">
    <property type="protein sequence ID" value="MBE9028703.1"/>
    <property type="molecule type" value="Genomic_DNA"/>
</dbReference>
<proteinExistence type="predicted"/>
<evidence type="ECO:0000259" key="1">
    <source>
        <dbReference type="Pfam" id="PF00534"/>
    </source>
</evidence>
<evidence type="ECO:0000313" key="3">
    <source>
        <dbReference type="EMBL" id="MBE9028703.1"/>
    </source>
</evidence>
<feature type="domain" description="Glycosyl transferase family 1" evidence="1">
    <location>
        <begin position="187"/>
        <end position="341"/>
    </location>
</feature>
<dbReference type="Pfam" id="PF13579">
    <property type="entry name" value="Glyco_trans_4_4"/>
    <property type="match status" value="1"/>
</dbReference>
<accession>A0A928VJ48</accession>
<dbReference type="InterPro" id="IPR028098">
    <property type="entry name" value="Glyco_trans_4-like_N"/>
</dbReference>